<dbReference type="GO" id="GO:0000073">
    <property type="term" value="P:initial mitotic spindle pole body separation"/>
    <property type="evidence" value="ECO:0007669"/>
    <property type="project" value="TreeGrafter"/>
</dbReference>
<accession>A0A9P6VDR7</accession>
<evidence type="ECO:0000256" key="11">
    <source>
        <dbReference type="ARBA" id="ARBA00023212"/>
    </source>
</evidence>
<dbReference type="PROSITE" id="PS50067">
    <property type="entry name" value="KINESIN_MOTOR_2"/>
    <property type="match status" value="1"/>
</dbReference>
<feature type="region of interest" description="Disordered" evidence="16">
    <location>
        <begin position="1"/>
        <end position="69"/>
    </location>
</feature>
<evidence type="ECO:0000256" key="2">
    <source>
        <dbReference type="ARBA" id="ARBA00022490"/>
    </source>
</evidence>
<feature type="coiled-coil region" evidence="15">
    <location>
        <begin position="418"/>
        <end position="445"/>
    </location>
</feature>
<evidence type="ECO:0000256" key="7">
    <source>
        <dbReference type="ARBA" id="ARBA00022776"/>
    </source>
</evidence>
<evidence type="ECO:0000313" key="19">
    <source>
        <dbReference type="Proteomes" id="UP000785200"/>
    </source>
</evidence>
<dbReference type="CDD" id="cd01364">
    <property type="entry name" value="KISc_BimC_Eg5"/>
    <property type="match status" value="1"/>
</dbReference>
<dbReference type="GO" id="GO:0072686">
    <property type="term" value="C:mitotic spindle"/>
    <property type="evidence" value="ECO:0007669"/>
    <property type="project" value="TreeGrafter"/>
</dbReference>
<comment type="similarity">
    <text evidence="13">Belongs to the TRAFAC class myosin-kinesin ATPase superfamily. Kinesin family. KIN-5/BimC subfamily.</text>
</comment>
<dbReference type="OrthoDB" id="3176171at2759"/>
<evidence type="ECO:0000256" key="9">
    <source>
        <dbReference type="ARBA" id="ARBA00023054"/>
    </source>
</evidence>
<dbReference type="Proteomes" id="UP000785200">
    <property type="component" value="Unassembled WGS sequence"/>
</dbReference>
<dbReference type="GO" id="GO:0005876">
    <property type="term" value="C:spindle microtubule"/>
    <property type="evidence" value="ECO:0007669"/>
    <property type="project" value="TreeGrafter"/>
</dbReference>
<feature type="region of interest" description="Disordered" evidence="16">
    <location>
        <begin position="1091"/>
        <end position="1176"/>
    </location>
</feature>
<feature type="coiled-coil region" evidence="15">
    <location>
        <begin position="729"/>
        <end position="756"/>
    </location>
</feature>
<dbReference type="PANTHER" id="PTHR47970:SF12">
    <property type="entry name" value="KINESIN FAMILY MEMBER 11"/>
    <property type="match status" value="1"/>
</dbReference>
<dbReference type="GO" id="GO:0008017">
    <property type="term" value="F:microtubule binding"/>
    <property type="evidence" value="ECO:0007669"/>
    <property type="project" value="InterPro"/>
</dbReference>
<evidence type="ECO:0000256" key="16">
    <source>
        <dbReference type="SAM" id="MobiDB-lite"/>
    </source>
</evidence>
<dbReference type="SUPFAM" id="SSF52540">
    <property type="entry name" value="P-loop containing nucleoside triphosphate hydrolases"/>
    <property type="match status" value="1"/>
</dbReference>
<keyword evidence="4" id="KW-0132">Cell division</keyword>
<evidence type="ECO:0000313" key="18">
    <source>
        <dbReference type="EMBL" id="KAG0645513.1"/>
    </source>
</evidence>
<keyword evidence="9 15" id="KW-0175">Coiled coil</keyword>
<organism evidence="18 19">
    <name type="scientific">Hyphodiscus hymeniophilus</name>
    <dbReference type="NCBI Taxonomy" id="353542"/>
    <lineage>
        <taxon>Eukaryota</taxon>
        <taxon>Fungi</taxon>
        <taxon>Dikarya</taxon>
        <taxon>Ascomycota</taxon>
        <taxon>Pezizomycotina</taxon>
        <taxon>Leotiomycetes</taxon>
        <taxon>Helotiales</taxon>
        <taxon>Hyphodiscaceae</taxon>
        <taxon>Hyphodiscus</taxon>
    </lineage>
</organism>
<dbReference type="InterPro" id="IPR019821">
    <property type="entry name" value="Kinesin_motor_CS"/>
</dbReference>
<protein>
    <submittedName>
        <fullName evidence="18">Kinesin bimC</fullName>
    </submittedName>
</protein>
<evidence type="ECO:0000256" key="13">
    <source>
        <dbReference type="ARBA" id="ARBA00034704"/>
    </source>
</evidence>
<keyword evidence="5" id="KW-0493">Microtubule</keyword>
<feature type="domain" description="Kinesin motor" evidence="17">
    <location>
        <begin position="72"/>
        <end position="409"/>
    </location>
</feature>
<dbReference type="InterPro" id="IPR036961">
    <property type="entry name" value="Kinesin_motor_dom_sf"/>
</dbReference>
<dbReference type="FunFam" id="3.40.850.10:FF:000051">
    <property type="entry name" value="Kinesin-like protein bimC"/>
    <property type="match status" value="1"/>
</dbReference>
<dbReference type="SMART" id="SM00129">
    <property type="entry name" value="KISc"/>
    <property type="match status" value="1"/>
</dbReference>
<dbReference type="EMBL" id="VNKQ01000018">
    <property type="protein sequence ID" value="KAG0645513.1"/>
    <property type="molecule type" value="Genomic_DNA"/>
</dbReference>
<keyword evidence="12" id="KW-0131">Cell cycle</keyword>
<evidence type="ECO:0000256" key="8">
    <source>
        <dbReference type="ARBA" id="ARBA00022840"/>
    </source>
</evidence>
<comment type="subcellular location">
    <subcellularLocation>
        <location evidence="1">Cytoplasm</location>
        <location evidence="1">Cytoskeleton</location>
    </subcellularLocation>
</comment>
<gene>
    <name evidence="18" type="ORF">D0Z07_8750</name>
</gene>
<dbReference type="InterPro" id="IPR027417">
    <property type="entry name" value="P-loop_NTPase"/>
</dbReference>
<dbReference type="PANTHER" id="PTHR47970">
    <property type="entry name" value="KINESIN-LIKE PROTEIN KIF11"/>
    <property type="match status" value="1"/>
</dbReference>
<keyword evidence="10 14" id="KW-0505">Motor protein</keyword>
<proteinExistence type="inferred from homology"/>
<name>A0A9P6VDR7_9HELO</name>
<feature type="binding site" evidence="14">
    <location>
        <begin position="158"/>
        <end position="165"/>
    </location>
    <ligand>
        <name>ATP</name>
        <dbReference type="ChEBI" id="CHEBI:30616"/>
    </ligand>
</feature>
<evidence type="ECO:0000256" key="15">
    <source>
        <dbReference type="SAM" id="Coils"/>
    </source>
</evidence>
<keyword evidence="6 14" id="KW-0547">Nucleotide-binding</keyword>
<evidence type="ECO:0000256" key="4">
    <source>
        <dbReference type="ARBA" id="ARBA00022618"/>
    </source>
</evidence>
<dbReference type="PRINTS" id="PR00380">
    <property type="entry name" value="KINESINHEAVY"/>
</dbReference>
<evidence type="ECO:0000256" key="12">
    <source>
        <dbReference type="ARBA" id="ARBA00023306"/>
    </source>
</evidence>
<dbReference type="PROSITE" id="PS00411">
    <property type="entry name" value="KINESIN_MOTOR_1"/>
    <property type="match status" value="1"/>
</dbReference>
<dbReference type="InterPro" id="IPR047241">
    <property type="entry name" value="KIF11-like_kin_motor_dom"/>
</dbReference>
<keyword evidence="2" id="KW-0963">Cytoplasm</keyword>
<dbReference type="Pfam" id="PF00225">
    <property type="entry name" value="Kinesin"/>
    <property type="match status" value="1"/>
</dbReference>
<dbReference type="AlphaFoldDB" id="A0A9P6VDR7"/>
<evidence type="ECO:0000256" key="10">
    <source>
        <dbReference type="ARBA" id="ARBA00023175"/>
    </source>
</evidence>
<keyword evidence="7" id="KW-0498">Mitosis</keyword>
<dbReference type="GO" id="GO:0008574">
    <property type="term" value="F:plus-end-directed microtubule motor activity"/>
    <property type="evidence" value="ECO:0007669"/>
    <property type="project" value="TreeGrafter"/>
</dbReference>
<evidence type="ECO:0000256" key="6">
    <source>
        <dbReference type="ARBA" id="ARBA00022741"/>
    </source>
</evidence>
<dbReference type="Pfam" id="PF13931">
    <property type="entry name" value="Microtub_bind"/>
    <property type="match status" value="1"/>
</dbReference>
<keyword evidence="8 14" id="KW-0067">ATP-binding</keyword>
<dbReference type="InterPro" id="IPR001752">
    <property type="entry name" value="Kinesin_motor_dom"/>
</dbReference>
<evidence type="ECO:0000256" key="1">
    <source>
        <dbReference type="ARBA" id="ARBA00004245"/>
    </source>
</evidence>
<feature type="compositionally biased region" description="Basic residues" evidence="16">
    <location>
        <begin position="1166"/>
        <end position="1176"/>
    </location>
</feature>
<comment type="caution">
    <text evidence="18">The sequence shown here is derived from an EMBL/GenBank/DDBJ whole genome shotgun (WGS) entry which is preliminary data.</text>
</comment>
<dbReference type="Gene3D" id="3.40.850.10">
    <property type="entry name" value="Kinesin motor domain"/>
    <property type="match status" value="1"/>
</dbReference>
<evidence type="ECO:0000256" key="3">
    <source>
        <dbReference type="ARBA" id="ARBA00022553"/>
    </source>
</evidence>
<dbReference type="GO" id="GO:0051301">
    <property type="term" value="P:cell division"/>
    <property type="evidence" value="ECO:0007669"/>
    <property type="project" value="UniProtKB-KW"/>
</dbReference>
<evidence type="ECO:0000259" key="17">
    <source>
        <dbReference type="PROSITE" id="PS50067"/>
    </source>
</evidence>
<evidence type="ECO:0000256" key="5">
    <source>
        <dbReference type="ARBA" id="ARBA00022701"/>
    </source>
</evidence>
<reference evidence="18" key="1">
    <citation type="submission" date="2019-07" db="EMBL/GenBank/DDBJ databases">
        <title>Hyphodiscus hymeniophilus genome sequencing and assembly.</title>
        <authorList>
            <person name="Kramer G."/>
            <person name="Nodwell J."/>
        </authorList>
    </citation>
    <scope>NUCLEOTIDE SEQUENCE</scope>
    <source>
        <strain evidence="18">ATCC 34498</strain>
    </source>
</reference>
<keyword evidence="11" id="KW-0206">Cytoskeleton</keyword>
<dbReference type="GO" id="GO:0005524">
    <property type="term" value="F:ATP binding"/>
    <property type="evidence" value="ECO:0007669"/>
    <property type="project" value="UniProtKB-UniRule"/>
</dbReference>
<evidence type="ECO:0000256" key="14">
    <source>
        <dbReference type="PROSITE-ProRule" id="PRU00283"/>
    </source>
</evidence>
<sequence length="1176" mass="129598">MAGPTRTASAPARKQSIRPPIVRPSAARSQSTMLPRSGAASPAESMISVATTQGGTKRKERDFDNDGDEETNINVVVRCRGRNEREVRENSGVVLSTDGVRGKSLELSMGPNALSNKTYHFDKVFSSAADQSIIYDEVVTPILDEMLSGYNCTIFAYGQTGTGKTYTMSGDMTNTLGMLSDAAGIIPRALHALFTKLEIDDAECSVKCSFIELYNEELGDLISPDENSKLKIYEDNSKKGHSATIVQGMEESHIKSAVEGIKLLQEGSFKRQVAATKCNDLSSRSHTVFTVTAYIKRTAENGEDYISAGKLNLVDLAGSENIQRSGAENKRAAEAGLINKSLLTLGRVINALVDRSSHIPYRESKLTRLLQDSLGGRTKTCIIATVSPAKSNLEETISTLDYAFRAKNIRNKPQVNQMVNKKTLLKEFTNEIERLKSELIATRQRNGVYLSNESYEEMTVESESRRILSEEQAAKIETMEANLRNKVQELFSLTSNFMNLKKDNEATKAFLDETKSVLDQTEFVLANTHQHLAEEEFLRKAHQETEEKLNTVGGELISTLGKTVHDVGGLHDKNRRKSDLQSLNRNTWGLSQAQVSEVTSLVETRVEEFRLQQHDLMAAVSSRMQSFVESELEKLSSTQKFLEENVATFEGSEQVVSAQTKSAKEEMDLVLEEIKTLREEVKGRVGEGLQGLSVAAERISAEVISELGAFHTQLHGSYSSLGRDFKMLFEDLLKHINAQKSEANDLRQQLQAASEVAVQSNAAASTKLEDILREEKEQAAADRQDLLLQITNLVNAQGDIQDKRLGVKIADVQQTVMASKGTFEASQAEYSQGMEAWNEKEGALVEEVLRSRETLKSKLKEDWVAANKLNASLQTTTKSVHEETVRIVDAQMKDMETQMTALDDFVTRARSQNAQHHDSHAESLQGLSATVNSSYANIGSHFTSMYERVRDLGDEMSIQTSSLQESLAPLDSVLRQPLAELRDNISKTVLQEYEPTGETPQKIQYQYPTDLPRTEAHETLLAALRRPIISPSKQMTMIPVVFNDNPEDEVPFNPSASLLERRPTGGLREIDVNISSAGLLNSEFHHSVLQSLPSVPSGKGVKPSTAGGEKENGPSPQIPSFKRSMTGKLPLAVQKSGGKRNTVAIEGRENVQPSQAAFSQSVGAGGRRRSPRNGGS</sequence>
<dbReference type="InterPro" id="IPR025901">
    <property type="entry name" value="Kinesin-assoc_MT-bd_dom"/>
</dbReference>
<dbReference type="InterPro" id="IPR047149">
    <property type="entry name" value="KIF11-like"/>
</dbReference>
<dbReference type="GO" id="GO:0007018">
    <property type="term" value="P:microtubule-based movement"/>
    <property type="evidence" value="ECO:0007669"/>
    <property type="project" value="InterPro"/>
</dbReference>
<keyword evidence="3" id="KW-0597">Phosphoprotein</keyword>
<feature type="compositionally biased region" description="Polar residues" evidence="16">
    <location>
        <begin position="1151"/>
        <end position="1162"/>
    </location>
</feature>
<keyword evidence="19" id="KW-1185">Reference proteome</keyword>
<dbReference type="GO" id="GO:0005634">
    <property type="term" value="C:nucleus"/>
    <property type="evidence" value="ECO:0007669"/>
    <property type="project" value="TreeGrafter"/>
</dbReference>